<name>A0ABS9H5C9_9ACTN</name>
<evidence type="ECO:0000313" key="7">
    <source>
        <dbReference type="EMBL" id="MCF6376465.1"/>
    </source>
</evidence>
<dbReference type="EMBL" id="JAKJHZ010000003">
    <property type="protein sequence ID" value="MCF6376465.1"/>
    <property type="molecule type" value="Genomic_DNA"/>
</dbReference>
<evidence type="ECO:0000256" key="4">
    <source>
        <dbReference type="ARBA" id="ARBA00022989"/>
    </source>
</evidence>
<feature type="transmembrane region" description="Helical" evidence="6">
    <location>
        <begin position="58"/>
        <end position="78"/>
    </location>
</feature>
<evidence type="ECO:0000256" key="2">
    <source>
        <dbReference type="ARBA" id="ARBA00007524"/>
    </source>
</evidence>
<organism evidence="7 8">
    <name type="scientific">Nocardioides potassii</name>
    <dbReference type="NCBI Taxonomy" id="2911371"/>
    <lineage>
        <taxon>Bacteria</taxon>
        <taxon>Bacillati</taxon>
        <taxon>Actinomycetota</taxon>
        <taxon>Actinomycetes</taxon>
        <taxon>Propionibacteriales</taxon>
        <taxon>Nocardioidaceae</taxon>
        <taxon>Nocardioides</taxon>
    </lineage>
</organism>
<evidence type="ECO:0000313" key="8">
    <source>
        <dbReference type="Proteomes" id="UP001201161"/>
    </source>
</evidence>
<proteinExistence type="inferred from homology"/>
<evidence type="ECO:0000256" key="1">
    <source>
        <dbReference type="ARBA" id="ARBA00004141"/>
    </source>
</evidence>
<accession>A0ABS9H5C9</accession>
<comment type="subcellular location">
    <subcellularLocation>
        <location evidence="1">Membrane</location>
        <topology evidence="1">Multi-pass membrane protein</topology>
    </subcellularLocation>
</comment>
<evidence type="ECO:0000256" key="6">
    <source>
        <dbReference type="SAM" id="Phobius"/>
    </source>
</evidence>
<dbReference type="RefSeq" id="WP_236398507.1">
    <property type="nucleotide sequence ID" value="NZ_JAKJHZ010000003.1"/>
</dbReference>
<protein>
    <submittedName>
        <fullName evidence="7">Tryptophan-rich sensory protein</fullName>
    </submittedName>
</protein>
<feature type="transmembrane region" description="Helical" evidence="6">
    <location>
        <begin position="139"/>
        <end position="162"/>
    </location>
</feature>
<dbReference type="Proteomes" id="UP001201161">
    <property type="component" value="Unassembled WGS sequence"/>
</dbReference>
<keyword evidence="3 6" id="KW-0812">Transmembrane</keyword>
<gene>
    <name evidence="7" type="ORF">L2K70_02510</name>
</gene>
<comment type="caution">
    <text evidence="7">The sequence shown here is derived from an EMBL/GenBank/DDBJ whole genome shotgun (WGS) entry which is preliminary data.</text>
</comment>
<dbReference type="InterPro" id="IPR004307">
    <property type="entry name" value="TspO_MBR"/>
</dbReference>
<sequence length="163" mass="17861">MNTSRDASVVPPARTWVTLLPFLLAVVVVAGVGGLAAAGSQATYRALDLPPYAPPSWLFGPVWSVLYLMIGVAGWLLWRAGGWDRVMWLWAVQLVLNLLWTPLFFAADLYTVALVEIVVLLASIALLIAWSWRRSRAAAWLLVPYLAWVCFATALNAGIVVLN</sequence>
<feature type="transmembrane region" description="Helical" evidence="6">
    <location>
        <begin position="113"/>
        <end position="132"/>
    </location>
</feature>
<dbReference type="CDD" id="cd15904">
    <property type="entry name" value="TSPO_MBR"/>
    <property type="match status" value="1"/>
</dbReference>
<keyword evidence="8" id="KW-1185">Reference proteome</keyword>
<feature type="transmembrane region" description="Helical" evidence="6">
    <location>
        <begin position="16"/>
        <end position="38"/>
    </location>
</feature>
<dbReference type="Pfam" id="PF03073">
    <property type="entry name" value="TspO_MBR"/>
    <property type="match status" value="1"/>
</dbReference>
<comment type="similarity">
    <text evidence="2">Belongs to the TspO/BZRP family.</text>
</comment>
<reference evidence="7 8" key="1">
    <citation type="submission" date="2022-01" db="EMBL/GenBank/DDBJ databases">
        <title>Nocardioides sp. nov., an actinomycete isolated from mining soil.</title>
        <authorList>
            <person name="Liu L."/>
        </authorList>
    </citation>
    <scope>NUCLEOTIDE SEQUENCE [LARGE SCALE GENOMIC DNA]</scope>
    <source>
        <strain evidence="7 8">KLBMP 9356</strain>
    </source>
</reference>
<evidence type="ECO:0000256" key="5">
    <source>
        <dbReference type="ARBA" id="ARBA00023136"/>
    </source>
</evidence>
<dbReference type="PANTHER" id="PTHR10057">
    <property type="entry name" value="PERIPHERAL-TYPE BENZODIAZEPINE RECEPTOR"/>
    <property type="match status" value="1"/>
</dbReference>
<keyword evidence="4 6" id="KW-1133">Transmembrane helix</keyword>
<keyword evidence="5 6" id="KW-0472">Membrane</keyword>
<dbReference type="PIRSF" id="PIRSF005859">
    <property type="entry name" value="PBR"/>
    <property type="match status" value="1"/>
</dbReference>
<dbReference type="PANTHER" id="PTHR10057:SF0">
    <property type="entry name" value="TRANSLOCATOR PROTEIN"/>
    <property type="match status" value="1"/>
</dbReference>
<dbReference type="Gene3D" id="1.20.1260.100">
    <property type="entry name" value="TspO/MBR protein"/>
    <property type="match status" value="1"/>
</dbReference>
<dbReference type="InterPro" id="IPR038330">
    <property type="entry name" value="TspO/MBR-related_sf"/>
</dbReference>
<evidence type="ECO:0000256" key="3">
    <source>
        <dbReference type="ARBA" id="ARBA00022692"/>
    </source>
</evidence>
<feature type="transmembrane region" description="Helical" evidence="6">
    <location>
        <begin position="87"/>
        <end position="107"/>
    </location>
</feature>